<reference evidence="4" key="2">
    <citation type="submission" date="2015-06" db="UniProtKB">
        <authorList>
            <consortium name="EnsemblProtists"/>
        </authorList>
    </citation>
    <scope>IDENTIFICATION</scope>
    <source>
        <strain evidence="4">Emoy2</strain>
    </source>
</reference>
<keyword evidence="1" id="KW-0548">Nucleotidyltransferase</keyword>
<dbReference type="PANTHER" id="PTHR23079">
    <property type="entry name" value="RNA-DEPENDENT RNA POLYMERASE"/>
    <property type="match status" value="1"/>
</dbReference>
<comment type="catalytic activity">
    <reaction evidence="1">
        <text>RNA(n) + a ribonucleoside 5'-triphosphate = RNA(n+1) + diphosphate</text>
        <dbReference type="Rhea" id="RHEA:21248"/>
        <dbReference type="Rhea" id="RHEA-COMP:14527"/>
        <dbReference type="Rhea" id="RHEA-COMP:17342"/>
        <dbReference type="ChEBI" id="CHEBI:33019"/>
        <dbReference type="ChEBI" id="CHEBI:61557"/>
        <dbReference type="ChEBI" id="CHEBI:140395"/>
        <dbReference type="EC" id="2.7.7.48"/>
    </reaction>
</comment>
<dbReference type="InParanoid" id="M4BLR9"/>
<dbReference type="GO" id="GO:0031380">
    <property type="term" value="C:nuclear RNA-directed RNA polymerase complex"/>
    <property type="evidence" value="ECO:0007669"/>
    <property type="project" value="TreeGrafter"/>
</dbReference>
<evidence type="ECO:0000256" key="2">
    <source>
        <dbReference type="SAM" id="MobiDB-lite"/>
    </source>
</evidence>
<dbReference type="eggNOG" id="KOG0988">
    <property type="taxonomic scope" value="Eukaryota"/>
</dbReference>
<sequence length="861" mass="97470">MAADALTINFGYCRVDFDMRALIEPLVWFDVTSTSTSAASVYLALRIPPSFYVEVQRDCRRCQSHALVYCMTLPRSDSLKANLWNLRVYFSKFEVEVRETNIPRTNEKKVAPTRLRFKLPVAYALQCLLSECAYFTNGFFLPEFYDLLTELDDDVQEKALLSFRPHPSRISVVDQFLNFLQNERSVLVGLCSSLSLQPGPVVYKVIVTPSRIVYCHPETAPSNRVFRHWGAENFMYVYFRDDNMERMDYTSAMIMNRIRNVLKSGIEVPHLKKTIKFRFLGCSLSQVRNSSAIFTLLDHHKIRSWIGDLSSLRSPAKYLKRLGQAFSSTKETFNVNQSVLDNPVDDIKNDKHVFTDGCGEITLLGAENIVTKLQLSCTPSAFQIRLGGAKGVLVVSDLGEYNSSQDECIVLRESMSKFKSCHTMLEIVACSGKSEANLTRQSVLILNDLGINEDVFMEMQDEFLSNLSSLIASDEGAYFELKAVLPPSIIWQIDVLVRRLGVKVLADEFLSSLARTIYHYRLTNTVLRARIPVANGRTLMGVADFTGTLKYGEVFVQYSMTDDETGAENYVALDNVDVVVHRSPCHHPGDIRVLYCRIDVPLPLRQLKDCIVFPCEGPRPHPDECTGGDLDGDTFVVIWDERLIPSRTKIHEPMTFDEDTGGGTSPRGDKYHQSTDDDGLIDFYVHSIQDDILGVASNAHLALCDSVDEGSFDENAKILARVCSKQVDSLRAEKDLEIVRELAPKSYPDFMQNKEKPSYPSKKVLGKMYRRCKAIFDSTTMVGASQMPLRDDHFLTTGYMDYLARAKVLYRQYNSALDEVVFSRLQVKKTRGRRSHNTRPTPYSPLHPSFNAGHSALTRVW</sequence>
<dbReference type="GO" id="GO:0030422">
    <property type="term" value="P:siRNA processing"/>
    <property type="evidence" value="ECO:0007669"/>
    <property type="project" value="TreeGrafter"/>
</dbReference>
<evidence type="ECO:0000256" key="1">
    <source>
        <dbReference type="RuleBase" id="RU363098"/>
    </source>
</evidence>
<dbReference type="VEuPathDB" id="FungiDB:HpaG807354"/>
<keyword evidence="1" id="KW-0694">RNA-binding</keyword>
<comment type="similarity">
    <text evidence="1">Belongs to the RdRP family.</text>
</comment>
<dbReference type="AlphaFoldDB" id="M4BLR9"/>
<reference evidence="5" key="1">
    <citation type="journal article" date="2010" name="Science">
        <title>Signatures of adaptation to obligate biotrophy in the Hyaloperonospora arabidopsidis genome.</title>
        <authorList>
            <person name="Baxter L."/>
            <person name="Tripathy S."/>
            <person name="Ishaque N."/>
            <person name="Boot N."/>
            <person name="Cabral A."/>
            <person name="Kemen E."/>
            <person name="Thines M."/>
            <person name="Ah-Fong A."/>
            <person name="Anderson R."/>
            <person name="Badejoko W."/>
            <person name="Bittner-Eddy P."/>
            <person name="Boore J.L."/>
            <person name="Chibucos M.C."/>
            <person name="Coates M."/>
            <person name="Dehal P."/>
            <person name="Delehaunty K."/>
            <person name="Dong S."/>
            <person name="Downton P."/>
            <person name="Dumas B."/>
            <person name="Fabro G."/>
            <person name="Fronick C."/>
            <person name="Fuerstenberg S.I."/>
            <person name="Fulton L."/>
            <person name="Gaulin E."/>
            <person name="Govers F."/>
            <person name="Hughes L."/>
            <person name="Humphray S."/>
            <person name="Jiang R.H."/>
            <person name="Judelson H."/>
            <person name="Kamoun S."/>
            <person name="Kyung K."/>
            <person name="Meijer H."/>
            <person name="Minx P."/>
            <person name="Morris P."/>
            <person name="Nelson J."/>
            <person name="Phuntumart V."/>
            <person name="Qutob D."/>
            <person name="Rehmany A."/>
            <person name="Rougon-Cardoso A."/>
            <person name="Ryden P."/>
            <person name="Torto-Alalibo T."/>
            <person name="Studholme D."/>
            <person name="Wang Y."/>
            <person name="Win J."/>
            <person name="Wood J."/>
            <person name="Clifton S.W."/>
            <person name="Rogers J."/>
            <person name="Van den Ackerveken G."/>
            <person name="Jones J.D."/>
            <person name="McDowell J.M."/>
            <person name="Beynon J."/>
            <person name="Tyler B.M."/>
        </authorList>
    </citation>
    <scope>NUCLEOTIDE SEQUENCE [LARGE SCALE GENOMIC DNA]</scope>
    <source>
        <strain evidence="5">Emoy2</strain>
    </source>
</reference>
<protein>
    <recommendedName>
        <fullName evidence="1">RNA-dependent RNA polymerase</fullName>
        <ecNumber evidence="1">2.7.7.48</ecNumber>
    </recommendedName>
</protein>
<organism evidence="4 5">
    <name type="scientific">Hyaloperonospora arabidopsidis (strain Emoy2)</name>
    <name type="common">Downy mildew agent</name>
    <name type="synonym">Peronospora arabidopsidis</name>
    <dbReference type="NCBI Taxonomy" id="559515"/>
    <lineage>
        <taxon>Eukaryota</taxon>
        <taxon>Sar</taxon>
        <taxon>Stramenopiles</taxon>
        <taxon>Oomycota</taxon>
        <taxon>Peronosporomycetes</taxon>
        <taxon>Peronosporales</taxon>
        <taxon>Peronosporaceae</taxon>
        <taxon>Hyaloperonospora</taxon>
    </lineage>
</organism>
<keyword evidence="1" id="KW-0808">Transferase</keyword>
<dbReference type="STRING" id="559515.M4BLR9"/>
<dbReference type="EnsemblProtists" id="HpaT807354">
    <property type="protein sequence ID" value="HpaP807354"/>
    <property type="gene ID" value="HpaG807354"/>
</dbReference>
<feature type="region of interest" description="Disordered" evidence="2">
    <location>
        <begin position="653"/>
        <end position="672"/>
    </location>
</feature>
<dbReference type="EMBL" id="JH598389">
    <property type="status" value="NOT_ANNOTATED_CDS"/>
    <property type="molecule type" value="Genomic_DNA"/>
</dbReference>
<proteinExistence type="inferred from homology"/>
<dbReference type="GO" id="GO:0003968">
    <property type="term" value="F:RNA-directed RNA polymerase activity"/>
    <property type="evidence" value="ECO:0007669"/>
    <property type="project" value="UniProtKB-KW"/>
</dbReference>
<evidence type="ECO:0000259" key="3">
    <source>
        <dbReference type="Pfam" id="PF05183"/>
    </source>
</evidence>
<dbReference type="PANTHER" id="PTHR23079:SF55">
    <property type="entry name" value="RNA-DIRECTED RNA POLYMERASE"/>
    <property type="match status" value="1"/>
</dbReference>
<keyword evidence="1" id="KW-0696">RNA-directed RNA polymerase</keyword>
<dbReference type="EC" id="2.7.7.48" evidence="1"/>
<accession>M4BLR9</accession>
<evidence type="ECO:0000313" key="4">
    <source>
        <dbReference type="EnsemblProtists" id="HpaP807354"/>
    </source>
</evidence>
<name>M4BLR9_HYAAE</name>
<dbReference type="InterPro" id="IPR007855">
    <property type="entry name" value="RDRP"/>
</dbReference>
<dbReference type="GO" id="GO:0003723">
    <property type="term" value="F:RNA binding"/>
    <property type="evidence" value="ECO:0007669"/>
    <property type="project" value="UniProtKB-KW"/>
</dbReference>
<dbReference type="Proteomes" id="UP000011713">
    <property type="component" value="Unassembled WGS sequence"/>
</dbReference>
<dbReference type="InterPro" id="IPR057596">
    <property type="entry name" value="RDRP_core"/>
</dbReference>
<keyword evidence="5" id="KW-1185">Reference proteome</keyword>
<dbReference type="OMA" id="INIRTEP"/>
<feature type="region of interest" description="Disordered" evidence="2">
    <location>
        <begin position="831"/>
        <end position="851"/>
    </location>
</feature>
<dbReference type="Pfam" id="PF05183">
    <property type="entry name" value="RdRP"/>
    <property type="match status" value="1"/>
</dbReference>
<evidence type="ECO:0000313" key="5">
    <source>
        <dbReference type="Proteomes" id="UP000011713"/>
    </source>
</evidence>
<dbReference type="HOGENOM" id="CLU_332479_0_0_1"/>
<feature type="domain" description="RDRP core" evidence="3">
    <location>
        <begin position="207"/>
        <end position="771"/>
    </location>
</feature>